<dbReference type="HOGENOM" id="CLU_3421286_0_0_6"/>
<dbReference type="KEGG" id="vsp:VS_II0330"/>
<accession>B7VQU7</accession>
<reference evidence="1 2" key="1">
    <citation type="submission" date="2009-02" db="EMBL/GenBank/DDBJ databases">
        <title>Vibrio splendidus str. LGP32 complete genome.</title>
        <authorList>
            <person name="Mazel D."/>
            <person name="Le Roux F."/>
        </authorList>
    </citation>
    <scope>NUCLEOTIDE SEQUENCE [LARGE SCALE GENOMIC DNA]</scope>
    <source>
        <strain evidence="1 2">LGP32</strain>
    </source>
</reference>
<dbReference type="AlphaFoldDB" id="B7VQU7"/>
<evidence type="ECO:0000313" key="1">
    <source>
        <dbReference type="EMBL" id="CAV25755.1"/>
    </source>
</evidence>
<name>B7VQU7_VIBA3</name>
<dbReference type="EMBL" id="FM954973">
    <property type="protein sequence ID" value="CAV25755.1"/>
    <property type="molecule type" value="Genomic_DNA"/>
</dbReference>
<organism evidence="1 2">
    <name type="scientific">Vibrio atlanticus (strain LGP32)</name>
    <name type="common">Vibrio splendidus (strain Mel32)</name>
    <dbReference type="NCBI Taxonomy" id="575788"/>
    <lineage>
        <taxon>Bacteria</taxon>
        <taxon>Pseudomonadati</taxon>
        <taxon>Pseudomonadota</taxon>
        <taxon>Gammaproteobacteria</taxon>
        <taxon>Vibrionales</taxon>
        <taxon>Vibrionaceae</taxon>
        <taxon>Vibrio</taxon>
    </lineage>
</organism>
<proteinExistence type="predicted"/>
<dbReference type="Proteomes" id="UP000009100">
    <property type="component" value="Chromosome 2"/>
</dbReference>
<dbReference type="STRING" id="575788.VS_II0330"/>
<protein>
    <submittedName>
        <fullName evidence="1">Uncharacterized protein</fullName>
    </submittedName>
</protein>
<evidence type="ECO:0000313" key="2">
    <source>
        <dbReference type="Proteomes" id="UP000009100"/>
    </source>
</evidence>
<sequence length="24" mass="2969">MNFTMNASDYDYEWVSVYWMDDVS</sequence>
<gene>
    <name evidence="1" type="ordered locus">VS_II0330</name>
</gene>